<comment type="caution">
    <text evidence="1">The sequence shown here is derived from an EMBL/GenBank/DDBJ whole genome shotgun (WGS) entry which is preliminary data.</text>
</comment>
<dbReference type="Proteomes" id="UP000609346">
    <property type="component" value="Unassembled WGS sequence"/>
</dbReference>
<name>A0ABR8MSJ5_9BACL</name>
<proteinExistence type="predicted"/>
<reference evidence="1 2" key="1">
    <citation type="submission" date="2020-09" db="EMBL/GenBank/DDBJ databases">
        <title>Paenibacillus sp. strain PR3 16S rRNA gene Genome sequencing and assembly.</title>
        <authorList>
            <person name="Kim J."/>
        </authorList>
    </citation>
    <scope>NUCLEOTIDE SEQUENCE [LARGE SCALE GENOMIC DNA]</scope>
    <source>
        <strain evidence="1 2">PR3</strain>
    </source>
</reference>
<evidence type="ECO:0000313" key="2">
    <source>
        <dbReference type="Proteomes" id="UP000609346"/>
    </source>
</evidence>
<keyword evidence="2" id="KW-1185">Reference proteome</keyword>
<sequence>MNISPKELKNNICSFLFDTWDDPIAGSPLFVGISLNELGSGHLDTINLQHPRLVRQFIMYALDHGWTGAQRITFPDGLEVIQRLGYDVSLLKK</sequence>
<protein>
    <submittedName>
        <fullName evidence="1">Uncharacterized protein</fullName>
    </submittedName>
</protein>
<evidence type="ECO:0000313" key="1">
    <source>
        <dbReference type="EMBL" id="MBD3918950.1"/>
    </source>
</evidence>
<gene>
    <name evidence="1" type="ORF">H8B09_09315</name>
</gene>
<dbReference type="EMBL" id="JACXZA010000002">
    <property type="protein sequence ID" value="MBD3918950.1"/>
    <property type="molecule type" value="Genomic_DNA"/>
</dbReference>
<accession>A0ABR8MSJ5</accession>
<organism evidence="1 2">
    <name type="scientific">Paenibacillus terricola</name>
    <dbReference type="NCBI Taxonomy" id="2763503"/>
    <lineage>
        <taxon>Bacteria</taxon>
        <taxon>Bacillati</taxon>
        <taxon>Bacillota</taxon>
        <taxon>Bacilli</taxon>
        <taxon>Bacillales</taxon>
        <taxon>Paenibacillaceae</taxon>
        <taxon>Paenibacillus</taxon>
    </lineage>
</organism>